<dbReference type="OrthoDB" id="9762211at2"/>
<evidence type="ECO:0000313" key="2">
    <source>
        <dbReference type="EMBL" id="MBB4882277.1"/>
    </source>
</evidence>
<protein>
    <submittedName>
        <fullName evidence="2">Uncharacterized protein</fullName>
    </submittedName>
</protein>
<dbReference type="Gene3D" id="3.30.428.10">
    <property type="entry name" value="HIT-like"/>
    <property type="match status" value="1"/>
</dbReference>
<evidence type="ECO:0000256" key="1">
    <source>
        <dbReference type="SAM" id="MobiDB-lite"/>
    </source>
</evidence>
<dbReference type="InterPro" id="IPR032576">
    <property type="entry name" value="DUF4921"/>
</dbReference>
<dbReference type="Pfam" id="PF16268">
    <property type="entry name" value="DUF4921"/>
    <property type="match status" value="1"/>
</dbReference>
<evidence type="ECO:0000313" key="3">
    <source>
        <dbReference type="Proteomes" id="UP000560081"/>
    </source>
</evidence>
<reference evidence="2 3" key="1">
    <citation type="submission" date="2020-08" db="EMBL/GenBank/DDBJ databases">
        <title>Sequencing the genomes of 1000 actinobacteria strains.</title>
        <authorList>
            <person name="Klenk H.-P."/>
        </authorList>
    </citation>
    <scope>NUCLEOTIDE SEQUENCE [LARGE SCALE GENOMIC DNA]</scope>
    <source>
        <strain evidence="2 3">DSM 19079</strain>
    </source>
</reference>
<organism evidence="2 3">
    <name type="scientific">Micrococcus flavus</name>
    <dbReference type="NCBI Taxonomy" id="384602"/>
    <lineage>
        <taxon>Bacteria</taxon>
        <taxon>Bacillati</taxon>
        <taxon>Actinomycetota</taxon>
        <taxon>Actinomycetes</taxon>
        <taxon>Micrococcales</taxon>
        <taxon>Micrococcaceae</taxon>
        <taxon>Micrococcus</taxon>
    </lineage>
</organism>
<comment type="caution">
    <text evidence="2">The sequence shown here is derived from an EMBL/GenBank/DDBJ whole genome shotgun (WGS) entry which is preliminary data.</text>
</comment>
<name>A0A4Y8WX23_9MICC</name>
<dbReference type="AlphaFoldDB" id="A0A4Y8WX23"/>
<keyword evidence="3" id="KW-1185">Reference proteome</keyword>
<proteinExistence type="predicted"/>
<feature type="compositionally biased region" description="Basic residues" evidence="1">
    <location>
        <begin position="257"/>
        <end position="267"/>
    </location>
</feature>
<dbReference type="SUPFAM" id="SSF54197">
    <property type="entry name" value="HIT-like"/>
    <property type="match status" value="1"/>
</dbReference>
<dbReference type="Proteomes" id="UP000560081">
    <property type="component" value="Unassembled WGS sequence"/>
</dbReference>
<sequence>MAEFRRIPNLFEILSWDYWRLNHGVELPADARAHRDAYLASPAGRTHVLAVVGTKLRAAGRSAAEVEAMPEEHHQFLRFTADAARELYAAHPAVAYVSVFQNWLKPAGASFDHLHKQLVAIDERGAQNEAALARLAAEPNVFNDVAVNAALDAGLVIAANDHAVMFAGFGHRYPTVEVWSRSAVSDPWALPEAELRGMSDLLHAAHAATGADVPCNEEWHTRPAGHAPVRGLTGRPAPPAPRAPLASVNEPPLSVPSRRRRRRKVAARPRGGWCGWGTRRGRRVRTPPNHSGMRNASMMTDMDLPLIPAYGHSVAQVSEAGRLESTRTA</sequence>
<dbReference type="RefSeq" id="WP_135030651.1">
    <property type="nucleotide sequence ID" value="NZ_BMLA01000005.1"/>
</dbReference>
<dbReference type="EMBL" id="JACHMC010000001">
    <property type="protein sequence ID" value="MBB4882277.1"/>
    <property type="molecule type" value="Genomic_DNA"/>
</dbReference>
<dbReference type="InterPro" id="IPR036265">
    <property type="entry name" value="HIT-like_sf"/>
</dbReference>
<accession>A0A4Y8WX23</accession>
<feature type="region of interest" description="Disordered" evidence="1">
    <location>
        <begin position="216"/>
        <end position="296"/>
    </location>
</feature>
<gene>
    <name evidence="2" type="ORF">BJ976_000628</name>
</gene>